<dbReference type="CDD" id="cd00592">
    <property type="entry name" value="HTH_MerR-like"/>
    <property type="match status" value="1"/>
</dbReference>
<feature type="domain" description="HTH merR-type" evidence="2">
    <location>
        <begin position="8"/>
        <end position="76"/>
    </location>
</feature>
<organism evidence="3 4">
    <name type="scientific">Thermovenabulum gondwanense</name>
    <dbReference type="NCBI Taxonomy" id="520767"/>
    <lineage>
        <taxon>Bacteria</taxon>
        <taxon>Bacillati</taxon>
        <taxon>Bacillota</taxon>
        <taxon>Clostridia</taxon>
        <taxon>Thermosediminibacterales</taxon>
        <taxon>Thermosediminibacteraceae</taxon>
        <taxon>Thermovenabulum</taxon>
    </lineage>
</organism>
<dbReference type="RefSeq" id="WP_222927092.1">
    <property type="nucleotide sequence ID" value="NZ_LOHZ01000030.1"/>
</dbReference>
<comment type="caution">
    <text evidence="3">The sequence shown here is derived from an EMBL/GenBank/DDBJ whole genome shotgun (WGS) entry which is preliminary data.</text>
</comment>
<dbReference type="PROSITE" id="PS50937">
    <property type="entry name" value="HTH_MERR_2"/>
    <property type="match status" value="1"/>
</dbReference>
<dbReference type="SUPFAM" id="SSF46955">
    <property type="entry name" value="Putative DNA-binding domain"/>
    <property type="match status" value="1"/>
</dbReference>
<dbReference type="PANTHER" id="PTHR30204">
    <property type="entry name" value="REDOX-CYCLING DRUG-SENSING TRANSCRIPTIONAL ACTIVATOR SOXR"/>
    <property type="match status" value="1"/>
</dbReference>
<dbReference type="Proteomes" id="UP000075737">
    <property type="component" value="Unassembled WGS sequence"/>
</dbReference>
<gene>
    <name evidence="3" type="primary">glnR</name>
    <name evidence="3" type="ORF">ATZ99_13350</name>
</gene>
<dbReference type="Gene3D" id="1.10.1660.10">
    <property type="match status" value="1"/>
</dbReference>
<evidence type="ECO:0000259" key="2">
    <source>
        <dbReference type="PROSITE" id="PS50937"/>
    </source>
</evidence>
<sequence>MEKDEKGFYGIGAVEQRTGLSARQIRYYENLGLIKPERTEGGQRRYTERDVLCLLRIKYLKENGFDLKSIKEKIEEFERELSLESLANLSPAELKISSLYPVSNRAILMKLLDKTKDGK</sequence>
<dbReference type="SMART" id="SM00422">
    <property type="entry name" value="HTH_MERR"/>
    <property type="match status" value="1"/>
</dbReference>
<dbReference type="Pfam" id="PF13411">
    <property type="entry name" value="MerR_1"/>
    <property type="match status" value="1"/>
</dbReference>
<dbReference type="InterPro" id="IPR000551">
    <property type="entry name" value="MerR-type_HTH_dom"/>
</dbReference>
<proteinExistence type="predicted"/>
<evidence type="ECO:0000313" key="4">
    <source>
        <dbReference type="Proteomes" id="UP000075737"/>
    </source>
</evidence>
<accession>A0A161PX12</accession>
<dbReference type="EMBL" id="LOHZ01000030">
    <property type="protein sequence ID" value="KYO66143.1"/>
    <property type="molecule type" value="Genomic_DNA"/>
</dbReference>
<dbReference type="GO" id="GO:0003700">
    <property type="term" value="F:DNA-binding transcription factor activity"/>
    <property type="evidence" value="ECO:0007669"/>
    <property type="project" value="InterPro"/>
</dbReference>
<protein>
    <submittedName>
        <fullName evidence="3">HTH-type transcriptional regulator GlnR</fullName>
    </submittedName>
</protein>
<dbReference type="InterPro" id="IPR047057">
    <property type="entry name" value="MerR_fam"/>
</dbReference>
<name>A0A161PX12_9FIRM</name>
<dbReference type="GO" id="GO:0003677">
    <property type="term" value="F:DNA binding"/>
    <property type="evidence" value="ECO:0007669"/>
    <property type="project" value="UniProtKB-KW"/>
</dbReference>
<reference evidence="3 4" key="1">
    <citation type="submission" date="2015-12" db="EMBL/GenBank/DDBJ databases">
        <title>Draft genome of Thermovenabulum gondwanense isolated from a red thermophilic microbial mat colonisisng an outflow channel of a bore well.</title>
        <authorList>
            <person name="Patel B.K."/>
        </authorList>
    </citation>
    <scope>NUCLEOTIDE SEQUENCE [LARGE SCALE GENOMIC DNA]</scope>
    <source>
        <strain evidence="3 4">R270</strain>
    </source>
</reference>
<dbReference type="InterPro" id="IPR009061">
    <property type="entry name" value="DNA-bd_dom_put_sf"/>
</dbReference>
<evidence type="ECO:0000313" key="3">
    <source>
        <dbReference type="EMBL" id="KYO66143.1"/>
    </source>
</evidence>
<keyword evidence="1" id="KW-0238">DNA-binding</keyword>
<evidence type="ECO:0000256" key="1">
    <source>
        <dbReference type="ARBA" id="ARBA00023125"/>
    </source>
</evidence>
<dbReference type="AlphaFoldDB" id="A0A161PX12"/>
<keyword evidence="4" id="KW-1185">Reference proteome</keyword>
<dbReference type="PANTHER" id="PTHR30204:SF58">
    <property type="entry name" value="HTH-TYPE TRANSCRIPTIONAL REGULATOR YFMP"/>
    <property type="match status" value="1"/>
</dbReference>
<dbReference type="STRING" id="520767.ATZ99_13350"/>